<name>A0A7F5R0I2_AGRPL</name>
<evidence type="ECO:0000313" key="5">
    <source>
        <dbReference type="RefSeq" id="XP_025831154.1"/>
    </source>
</evidence>
<protein>
    <submittedName>
        <fullName evidence="3 4">Uncharacterized protein</fullName>
    </submittedName>
</protein>
<dbReference type="RefSeq" id="XP_025831150.1">
    <property type="nucleotide sequence ID" value="XM_025975365.1"/>
</dbReference>
<reference evidence="3 4" key="1">
    <citation type="submission" date="2025-04" db="UniProtKB">
        <authorList>
            <consortium name="RefSeq"/>
        </authorList>
    </citation>
    <scope>IDENTIFICATION</scope>
    <source>
        <tissue evidence="3 4">Entire body</tissue>
    </source>
</reference>
<feature type="compositionally biased region" description="Polar residues" evidence="1">
    <location>
        <begin position="289"/>
        <end position="298"/>
    </location>
</feature>
<evidence type="ECO:0000313" key="3">
    <source>
        <dbReference type="RefSeq" id="XP_025831147.1"/>
    </source>
</evidence>
<dbReference type="OrthoDB" id="5917823at2759"/>
<dbReference type="Proteomes" id="UP000192223">
    <property type="component" value="Unplaced"/>
</dbReference>
<evidence type="ECO:0000256" key="1">
    <source>
        <dbReference type="SAM" id="MobiDB-lite"/>
    </source>
</evidence>
<evidence type="ECO:0000313" key="4">
    <source>
        <dbReference type="RefSeq" id="XP_025831150.1"/>
    </source>
</evidence>
<feature type="compositionally biased region" description="Basic and acidic residues" evidence="1">
    <location>
        <begin position="265"/>
        <end position="288"/>
    </location>
</feature>
<dbReference type="KEGG" id="apln:108737278"/>
<dbReference type="RefSeq" id="XP_025831147.1">
    <property type="nucleotide sequence ID" value="XM_025975362.1"/>
</dbReference>
<gene>
    <name evidence="3 4 5" type="primary">LOC108737278</name>
</gene>
<keyword evidence="2" id="KW-1185">Reference proteome</keyword>
<feature type="region of interest" description="Disordered" evidence="1">
    <location>
        <begin position="420"/>
        <end position="468"/>
    </location>
</feature>
<feature type="compositionally biased region" description="Low complexity" evidence="1">
    <location>
        <begin position="299"/>
        <end position="309"/>
    </location>
</feature>
<sequence length="884" mass="102002">MGNNSSRSEIITKSLSHAEHQWRNSTPRQLPQLQHKVLPEKNVDTRLRPTDNGEILHNGGTLSKKTNIVLANGRKDIEICRSNSISSHSSEKYNKIEKHRSFLSYHEDLGPKRVSHVQMRQNSENISKQSSHVCSAMDIRDKYKNRKKYRAPSPPINVISDTKKVDDNMPDLAEKSGIRRSRLFKTQAELKTKKSSPLSIEETNMTGYINENKYTKCNKPSLPNLQRARSMPELQIEIEEIKERIRQMKKFDPEKETQPVSPNIKLDDEKTTHNKVERLKGSLDRNNPERGSTQNKNVLSKSTQLQKSSSNDETHTKQIPKRTFYFGMKESSENTTATNFRNRKHSLSDSSRSDSSCEIIASKDESKDGIALHLRPILPKKQLEIPRFSPSTAWKMLSTVENQTVNTLSGEENSFLVEEKIRKRPRYPPPPPPIVQIGSRSNNDKSGDSGISGDAGPPAYDDSPEVDDSRNELMLPIMLSESQLTSWTPQQDLQEDSSEEETNSKILFQPISSANDIQSRRNVFSLSLPRDNRFATYIDNKDIHVNSSLQRFKNSVVGVLSTFNNKKDVNDNNFQNQNSNWFLSKSVPNSLNNNGFRSLDFQNFKKDEESKFINSKQNIGRLMYLPEQKNHFRHSSREDKNCLIDYRRKSSNLGESKINSYLSKSTENISHKINNNERSQSTDENKLNKSKRFTFQSTIRQIERRRLAEKLSKEAEIKEKQRLSEFEAMQRVEREFQQKRAREKANIKQKLRLFSFEEANYFSLPYEANFTNDLSVRPEPDGALSSAKSSPNANKSFSAKKYYDVKCNLIRNENRSSLHESEDNVIKAQATEILSEYRQMTREYKDFRSSHYFNDINENNIIKPTTVYPQITYNMPKAFGYQNS</sequence>
<evidence type="ECO:0000313" key="2">
    <source>
        <dbReference type="Proteomes" id="UP000192223"/>
    </source>
</evidence>
<accession>A0A7F5R0I2</accession>
<dbReference type="GeneID" id="108737278"/>
<dbReference type="RefSeq" id="XP_025831154.1">
    <property type="nucleotide sequence ID" value="XM_025975369.1"/>
</dbReference>
<feature type="region of interest" description="Disordered" evidence="1">
    <location>
        <begin position="250"/>
        <end position="354"/>
    </location>
</feature>
<proteinExistence type="predicted"/>
<organism evidence="2 4">
    <name type="scientific">Agrilus planipennis</name>
    <name type="common">Emerald ash borer</name>
    <name type="synonym">Agrilus marcopoli</name>
    <dbReference type="NCBI Taxonomy" id="224129"/>
    <lineage>
        <taxon>Eukaryota</taxon>
        <taxon>Metazoa</taxon>
        <taxon>Ecdysozoa</taxon>
        <taxon>Arthropoda</taxon>
        <taxon>Hexapoda</taxon>
        <taxon>Insecta</taxon>
        <taxon>Pterygota</taxon>
        <taxon>Neoptera</taxon>
        <taxon>Endopterygota</taxon>
        <taxon>Coleoptera</taxon>
        <taxon>Polyphaga</taxon>
        <taxon>Elateriformia</taxon>
        <taxon>Buprestoidea</taxon>
        <taxon>Buprestidae</taxon>
        <taxon>Agrilinae</taxon>
        <taxon>Agrilus</taxon>
    </lineage>
</organism>
<dbReference type="AlphaFoldDB" id="A0A7F5R0I2"/>